<dbReference type="SMART" id="SM00065">
    <property type="entry name" value="GAF"/>
    <property type="match status" value="1"/>
</dbReference>
<evidence type="ECO:0000256" key="7">
    <source>
        <dbReference type="ARBA" id="ARBA00022679"/>
    </source>
</evidence>
<evidence type="ECO:0000313" key="15">
    <source>
        <dbReference type="EMBL" id="MCR0983227.1"/>
    </source>
</evidence>
<accession>A0ABT1X541</accession>
<dbReference type="Gene3D" id="1.10.287.130">
    <property type="match status" value="1"/>
</dbReference>
<dbReference type="InterPro" id="IPR013515">
    <property type="entry name" value="Phytochrome_cen-reg"/>
</dbReference>
<name>A0ABT1X541_9PROT</name>
<dbReference type="CDD" id="cd00082">
    <property type="entry name" value="HisKA"/>
    <property type="match status" value="1"/>
</dbReference>
<comment type="catalytic activity">
    <reaction evidence="1">
        <text>ATP + protein L-histidine = ADP + protein N-phospho-L-histidine.</text>
        <dbReference type="EC" id="2.7.13.3"/>
    </reaction>
</comment>
<dbReference type="Gene3D" id="3.30.450.270">
    <property type="match status" value="1"/>
</dbReference>
<organism evidence="15 16">
    <name type="scientific">Roseomonas populi</name>
    <dbReference type="NCBI Taxonomy" id="3121582"/>
    <lineage>
        <taxon>Bacteria</taxon>
        <taxon>Pseudomonadati</taxon>
        <taxon>Pseudomonadota</taxon>
        <taxon>Alphaproteobacteria</taxon>
        <taxon>Acetobacterales</taxon>
        <taxon>Roseomonadaceae</taxon>
        <taxon>Roseomonas</taxon>
    </lineage>
</organism>
<feature type="modified residue" description="4-aspartylphosphate" evidence="11">
    <location>
        <position position="852"/>
    </location>
</feature>
<dbReference type="Gene3D" id="3.30.450.40">
    <property type="match status" value="1"/>
</dbReference>
<keyword evidence="8" id="KW-0418">Kinase</keyword>
<keyword evidence="4" id="KW-0600">Photoreceptor protein</keyword>
<keyword evidence="9" id="KW-0157">Chromophore</keyword>
<evidence type="ECO:0000256" key="3">
    <source>
        <dbReference type="ARBA" id="ARBA00012438"/>
    </source>
</evidence>
<dbReference type="Pfam" id="PF02518">
    <property type="entry name" value="HATPase_c"/>
    <property type="match status" value="1"/>
</dbReference>
<evidence type="ECO:0000256" key="6">
    <source>
        <dbReference type="ARBA" id="ARBA00022606"/>
    </source>
</evidence>
<dbReference type="InterPro" id="IPR036097">
    <property type="entry name" value="HisK_dim/P_sf"/>
</dbReference>
<dbReference type="InterPro" id="IPR003594">
    <property type="entry name" value="HATPase_dom"/>
</dbReference>
<dbReference type="Proteomes" id="UP001524642">
    <property type="component" value="Unassembled WGS sequence"/>
</dbReference>
<dbReference type="PRINTS" id="PR00344">
    <property type="entry name" value="BCTRLSENSOR"/>
</dbReference>
<reference evidence="15 16" key="1">
    <citation type="submission" date="2022-06" db="EMBL/GenBank/DDBJ databases">
        <title>Roseomonas CN29.</title>
        <authorList>
            <person name="Cheng Y."/>
            <person name="He X."/>
        </authorList>
    </citation>
    <scope>NUCLEOTIDE SEQUENCE [LARGE SCALE GENOMIC DNA]</scope>
    <source>
        <strain evidence="15 16">CN29</strain>
    </source>
</reference>
<dbReference type="PROSITE" id="PS50046">
    <property type="entry name" value="PHYTOCHROME_2"/>
    <property type="match status" value="1"/>
</dbReference>
<keyword evidence="10" id="KW-0675">Receptor</keyword>
<dbReference type="Gene3D" id="3.40.50.2300">
    <property type="match status" value="1"/>
</dbReference>
<dbReference type="CDD" id="cd18161">
    <property type="entry name" value="REC_hyHK_blue-like"/>
    <property type="match status" value="1"/>
</dbReference>
<evidence type="ECO:0000256" key="5">
    <source>
        <dbReference type="ARBA" id="ARBA00022553"/>
    </source>
</evidence>
<dbReference type="Pfam" id="PF00512">
    <property type="entry name" value="HisKA"/>
    <property type="match status" value="1"/>
</dbReference>
<dbReference type="Pfam" id="PF00360">
    <property type="entry name" value="PHY"/>
    <property type="match status" value="1"/>
</dbReference>
<dbReference type="SUPFAM" id="SSF55874">
    <property type="entry name" value="ATPase domain of HSP90 chaperone/DNA topoisomerase II/histidine kinase"/>
    <property type="match status" value="1"/>
</dbReference>
<gene>
    <name evidence="15" type="ORF">NRP21_14320</name>
</gene>
<feature type="domain" description="Response regulatory" evidence="14">
    <location>
        <begin position="802"/>
        <end position="918"/>
    </location>
</feature>
<dbReference type="SMART" id="SM00448">
    <property type="entry name" value="REC"/>
    <property type="match status" value="1"/>
</dbReference>
<dbReference type="PROSITE" id="PS50110">
    <property type="entry name" value="RESPONSE_REGULATORY"/>
    <property type="match status" value="1"/>
</dbReference>
<protein>
    <recommendedName>
        <fullName evidence="3">histidine kinase</fullName>
        <ecNumber evidence="3">2.7.13.3</ecNumber>
    </recommendedName>
</protein>
<dbReference type="InterPro" id="IPR036890">
    <property type="entry name" value="HATPase_C_sf"/>
</dbReference>
<dbReference type="EMBL" id="JANJOU010000010">
    <property type="protein sequence ID" value="MCR0983227.1"/>
    <property type="molecule type" value="Genomic_DNA"/>
</dbReference>
<proteinExistence type="inferred from homology"/>
<evidence type="ECO:0000259" key="13">
    <source>
        <dbReference type="PROSITE" id="PS50109"/>
    </source>
</evidence>
<dbReference type="InterPro" id="IPR001789">
    <property type="entry name" value="Sig_transdc_resp-reg_receiver"/>
</dbReference>
<evidence type="ECO:0000259" key="12">
    <source>
        <dbReference type="PROSITE" id="PS50046"/>
    </source>
</evidence>
<dbReference type="SMART" id="SM00387">
    <property type="entry name" value="HATPase_c"/>
    <property type="match status" value="1"/>
</dbReference>
<keyword evidence="6" id="KW-0716">Sensory transduction</keyword>
<comment type="caution">
    <text evidence="15">The sequence shown here is derived from an EMBL/GenBank/DDBJ whole genome shotgun (WGS) entry which is preliminary data.</text>
</comment>
<dbReference type="Pfam" id="PF08446">
    <property type="entry name" value="PAS_2"/>
    <property type="match status" value="1"/>
</dbReference>
<keyword evidence="7" id="KW-0808">Transferase</keyword>
<dbReference type="RefSeq" id="WP_257716892.1">
    <property type="nucleotide sequence ID" value="NZ_JANJOU010000010.1"/>
</dbReference>
<dbReference type="SUPFAM" id="SSF52172">
    <property type="entry name" value="CheY-like"/>
    <property type="match status" value="1"/>
</dbReference>
<dbReference type="InterPro" id="IPR035965">
    <property type="entry name" value="PAS-like_dom_sf"/>
</dbReference>
<feature type="domain" description="Histidine kinase" evidence="13">
    <location>
        <begin position="554"/>
        <end position="779"/>
    </location>
</feature>
<dbReference type="Pfam" id="PF00072">
    <property type="entry name" value="Response_reg"/>
    <property type="match status" value="1"/>
</dbReference>
<dbReference type="InterPro" id="IPR016132">
    <property type="entry name" value="Phyto_chromo_attachment"/>
</dbReference>
<dbReference type="InterPro" id="IPR005467">
    <property type="entry name" value="His_kinase_dom"/>
</dbReference>
<dbReference type="InterPro" id="IPR011006">
    <property type="entry name" value="CheY-like_superfamily"/>
</dbReference>
<dbReference type="SUPFAM" id="SSF55781">
    <property type="entry name" value="GAF domain-like"/>
    <property type="match status" value="2"/>
</dbReference>
<dbReference type="PANTHER" id="PTHR43065">
    <property type="entry name" value="SENSOR HISTIDINE KINASE"/>
    <property type="match status" value="1"/>
</dbReference>
<dbReference type="SUPFAM" id="SSF55785">
    <property type="entry name" value="PYP-like sensor domain (PAS domain)"/>
    <property type="match status" value="1"/>
</dbReference>
<dbReference type="CDD" id="cd16919">
    <property type="entry name" value="HATPase_CckA-like"/>
    <property type="match status" value="1"/>
</dbReference>
<evidence type="ECO:0000256" key="11">
    <source>
        <dbReference type="PROSITE-ProRule" id="PRU00169"/>
    </source>
</evidence>
<evidence type="ECO:0000256" key="9">
    <source>
        <dbReference type="ARBA" id="ARBA00022991"/>
    </source>
</evidence>
<evidence type="ECO:0000313" key="16">
    <source>
        <dbReference type="Proteomes" id="UP001524642"/>
    </source>
</evidence>
<dbReference type="SMART" id="SM00388">
    <property type="entry name" value="HisKA"/>
    <property type="match status" value="1"/>
</dbReference>
<keyword evidence="5 11" id="KW-0597">Phosphoprotein</keyword>
<dbReference type="Gene3D" id="3.30.565.10">
    <property type="entry name" value="Histidine kinase-like ATPase, C-terminal domain"/>
    <property type="match status" value="1"/>
</dbReference>
<keyword evidence="16" id="KW-1185">Reference proteome</keyword>
<dbReference type="InterPro" id="IPR003018">
    <property type="entry name" value="GAF"/>
</dbReference>
<evidence type="ECO:0000256" key="1">
    <source>
        <dbReference type="ARBA" id="ARBA00000085"/>
    </source>
</evidence>
<evidence type="ECO:0000256" key="4">
    <source>
        <dbReference type="ARBA" id="ARBA00022543"/>
    </source>
</evidence>
<evidence type="ECO:0000259" key="14">
    <source>
        <dbReference type="PROSITE" id="PS50110"/>
    </source>
</evidence>
<dbReference type="EC" id="2.7.13.3" evidence="3"/>
<evidence type="ECO:0000256" key="10">
    <source>
        <dbReference type="ARBA" id="ARBA00023170"/>
    </source>
</evidence>
<dbReference type="InterPro" id="IPR013654">
    <property type="entry name" value="PAS_2"/>
</dbReference>
<feature type="domain" description="Phytochrome chromophore attachment site" evidence="12">
    <location>
        <begin position="166"/>
        <end position="330"/>
    </location>
</feature>
<dbReference type="InterPro" id="IPR003661">
    <property type="entry name" value="HisK_dim/P_dom"/>
</dbReference>
<dbReference type="InterPro" id="IPR004358">
    <property type="entry name" value="Sig_transdc_His_kin-like_C"/>
</dbReference>
<dbReference type="PROSITE" id="PS50109">
    <property type="entry name" value="HIS_KIN"/>
    <property type="match status" value="1"/>
</dbReference>
<comment type="similarity">
    <text evidence="2">In the N-terminal section; belongs to the phytochrome family.</text>
</comment>
<evidence type="ECO:0000256" key="2">
    <source>
        <dbReference type="ARBA" id="ARBA00006402"/>
    </source>
</evidence>
<evidence type="ECO:0000256" key="8">
    <source>
        <dbReference type="ARBA" id="ARBA00022777"/>
    </source>
</evidence>
<dbReference type="SUPFAM" id="SSF47384">
    <property type="entry name" value="Homodimeric domain of signal transducing histidine kinase"/>
    <property type="match status" value="1"/>
</dbReference>
<dbReference type="PANTHER" id="PTHR43065:SF42">
    <property type="entry name" value="TWO-COMPONENT SENSOR PPRA"/>
    <property type="match status" value="1"/>
</dbReference>
<sequence length="918" mass="99344">MAPGVTISPRLRGVAAQAEAELPDRADALCAQEPIHIPGSIQPHGVLLMADPERGMAIVAASENAGILSEGSPSNTLLGLQVGAVLGEDFARTLRDLAEAGELPGEAPWETGLTLAGGAFEVASHTQDGKVLIELERVAPQDEEEALGATRTLQRAIARLRAAGGRLEDLARVTVEGIRQFTGYERVLIYRFDRDWHGETLAEDMVDDWEQSLAGLHFPASDIPAQARELYRRSLIRWVPSRDAEPMALLRDPIWDVSMAPERPIDMSFCRLRSLSPVHLQYHRNMGVDGSMSLSILHEGQLWGLVVCHHRRPHRPSPGQRAAASALTDAFALRIGGAERMMAEEARRADSGRLSELLAHMAEAEDVSSALTAGSVTIASLFGCTGAAVVRQGRVELLGVTPPEAEVLRLAAWLRGRGGEEIFHADHLPEDFPDWAPHAATASGVLAVFLGAERMDMILWFRPEEPHLVSWGGNPHKAVEPEDGSVMPRQSFDRWVEERHGYARPWAEWELEIAATLRHAITEVVIRSLSRIAELNERLRQSQKMEAVGQLTGGIAHDFNNLLAGIIGSLELMRGRVAQGRFTELDRYLGAATTSANRAAALTHRLLAFSRRQTLDPRPTDVNRLVTSMEELIRRTVGPAIHVETVMSGGLWPALCDANQLENALLNLSINARDAMPDGGRLTIEAVNAWLDDSYARQHHDVAPGQYVAVSVTDTGTGMPPEVIARAFDPFFTTKPLGQGTGLGLSMVYGFAKQSNGYARIYSEAGQGTTVRLYLPRSTEGESAPGGQAEAHDAAAGPDGGTVLVVDDEPVVRMLVGEVLRELGYGVVEANDGVQGLKAAEAMPRIDLLVTDVGLPNGMNGRQLADALRARRAGLKVLFITGYAENAALGNGVLEPGMQVMTKPFAMDALTSKIRAMI</sequence>
<dbReference type="Gene3D" id="3.30.450.20">
    <property type="entry name" value="PAS domain"/>
    <property type="match status" value="1"/>
</dbReference>
<dbReference type="Pfam" id="PF01590">
    <property type="entry name" value="GAF"/>
    <property type="match status" value="1"/>
</dbReference>
<dbReference type="InterPro" id="IPR043150">
    <property type="entry name" value="Phytochrome_PHY_sf"/>
</dbReference>
<dbReference type="InterPro" id="IPR029016">
    <property type="entry name" value="GAF-like_dom_sf"/>
</dbReference>